<dbReference type="SUPFAM" id="SSF51064">
    <property type="entry name" value="Head domain of nucleotide exchange factor GrpE"/>
    <property type="match status" value="1"/>
</dbReference>
<dbReference type="InterPro" id="IPR013805">
    <property type="entry name" value="GrpE_CC"/>
</dbReference>
<keyword evidence="2 4" id="KW-0346">Stress response</keyword>
<sequence>MSDETGKTPETEAADDTAAQPEADAADPAAALSEENAKLKDQLLRTLAEMENLRKRTGKELRDARDYAASSFARDMLTVSDNLRRALDAVGAEAREGADAAFSGLLEGVEMTERDMLKTLEKHGVKKLDPAGEKFDPNLHQAMFEVPNPDVPSGTVVQVVQSGYVIGERVLRPAMVGVAKGGPKAPKPEASEAPAEAANDAGAPESGEANESPSAAGPGATVDKMA</sequence>
<dbReference type="InterPro" id="IPR000740">
    <property type="entry name" value="GrpE"/>
</dbReference>
<evidence type="ECO:0000256" key="1">
    <source>
        <dbReference type="ARBA" id="ARBA00009054"/>
    </source>
</evidence>
<name>A0ABT3HEG5_9HYPH</name>
<protein>
    <recommendedName>
        <fullName evidence="4 5">Protein GrpE</fullName>
    </recommendedName>
    <alternativeName>
        <fullName evidence="4">HSP-70 cofactor</fullName>
    </alternativeName>
</protein>
<dbReference type="Pfam" id="PF01025">
    <property type="entry name" value="GrpE"/>
    <property type="match status" value="1"/>
</dbReference>
<dbReference type="RefSeq" id="WP_264602399.1">
    <property type="nucleotide sequence ID" value="NZ_JAOQNS010000009.1"/>
</dbReference>
<dbReference type="HAMAP" id="MF_01151">
    <property type="entry name" value="GrpE"/>
    <property type="match status" value="1"/>
</dbReference>
<dbReference type="NCBIfam" id="NF010738">
    <property type="entry name" value="PRK14140.1"/>
    <property type="match status" value="1"/>
</dbReference>
<comment type="caution">
    <text evidence="8">The sequence shown here is derived from an EMBL/GenBank/DDBJ whole genome shotgun (WGS) entry which is preliminary data.</text>
</comment>
<dbReference type="Gene3D" id="3.90.20.20">
    <property type="match status" value="1"/>
</dbReference>
<dbReference type="PROSITE" id="PS01071">
    <property type="entry name" value="GRPE"/>
    <property type="match status" value="1"/>
</dbReference>
<dbReference type="EMBL" id="JAOQNS010000009">
    <property type="protein sequence ID" value="MCW2308793.1"/>
    <property type="molecule type" value="Genomic_DNA"/>
</dbReference>
<dbReference type="PRINTS" id="PR00773">
    <property type="entry name" value="GRPEPROTEIN"/>
</dbReference>
<evidence type="ECO:0000256" key="7">
    <source>
        <dbReference type="SAM" id="MobiDB-lite"/>
    </source>
</evidence>
<proteinExistence type="inferred from homology"/>
<comment type="similarity">
    <text evidence="1 4 6">Belongs to the GrpE family.</text>
</comment>
<comment type="function">
    <text evidence="4 5">Participates actively in the response to hyperosmotic and heat shock by preventing the aggregation of stress-denatured proteins, in association with DnaK and GrpE. It is the nucleotide exchange factor for DnaK and may function as a thermosensor. Unfolded proteins bind initially to DnaJ; upon interaction with the DnaJ-bound protein, DnaK hydrolyzes its bound ATP, resulting in the formation of a stable complex. GrpE releases ADP from DnaK; ATP binding to DnaK triggers the release of the substrate protein, thus completing the reaction cycle. Several rounds of ATP-dependent interactions between DnaJ, DnaK and GrpE are required for fully efficient folding.</text>
</comment>
<evidence type="ECO:0000313" key="8">
    <source>
        <dbReference type="EMBL" id="MCW2308793.1"/>
    </source>
</evidence>
<evidence type="ECO:0000256" key="3">
    <source>
        <dbReference type="ARBA" id="ARBA00023186"/>
    </source>
</evidence>
<evidence type="ECO:0000256" key="2">
    <source>
        <dbReference type="ARBA" id="ARBA00023016"/>
    </source>
</evidence>
<gene>
    <name evidence="4" type="primary">grpE</name>
    <name evidence="8" type="ORF">M2319_003142</name>
</gene>
<dbReference type="Gene3D" id="2.30.22.10">
    <property type="entry name" value="Head domain of nucleotide exchange factor GrpE"/>
    <property type="match status" value="1"/>
</dbReference>
<feature type="compositionally biased region" description="Low complexity" evidence="7">
    <location>
        <begin position="191"/>
        <end position="206"/>
    </location>
</feature>
<feature type="compositionally biased region" description="Low complexity" evidence="7">
    <location>
        <begin position="16"/>
        <end position="31"/>
    </location>
</feature>
<dbReference type="PANTHER" id="PTHR21237">
    <property type="entry name" value="GRPE PROTEIN"/>
    <property type="match status" value="1"/>
</dbReference>
<feature type="region of interest" description="Disordered" evidence="7">
    <location>
        <begin position="1"/>
        <end position="37"/>
    </location>
</feature>
<keyword evidence="3 4" id="KW-0143">Chaperone</keyword>
<dbReference type="NCBIfam" id="NF010739">
    <property type="entry name" value="PRK14141.1"/>
    <property type="match status" value="1"/>
</dbReference>
<dbReference type="SUPFAM" id="SSF58014">
    <property type="entry name" value="Coiled-coil domain of nucleotide exchange factor GrpE"/>
    <property type="match status" value="1"/>
</dbReference>
<evidence type="ECO:0000256" key="5">
    <source>
        <dbReference type="RuleBase" id="RU000639"/>
    </source>
</evidence>
<keyword evidence="4" id="KW-0963">Cytoplasm</keyword>
<evidence type="ECO:0000313" key="9">
    <source>
        <dbReference type="Proteomes" id="UP001209755"/>
    </source>
</evidence>
<dbReference type="CDD" id="cd00446">
    <property type="entry name" value="GrpE"/>
    <property type="match status" value="1"/>
</dbReference>
<comment type="subunit">
    <text evidence="4">Homodimer.</text>
</comment>
<evidence type="ECO:0000256" key="4">
    <source>
        <dbReference type="HAMAP-Rule" id="MF_01151"/>
    </source>
</evidence>
<feature type="compositionally biased region" description="Basic and acidic residues" evidence="7">
    <location>
        <begin position="1"/>
        <end position="10"/>
    </location>
</feature>
<reference evidence="9" key="1">
    <citation type="submission" date="2023-07" db="EMBL/GenBank/DDBJ databases">
        <title>Genome sequencing of Purple Non-Sulfur Bacteria from various extreme environments.</title>
        <authorList>
            <person name="Mayer M."/>
        </authorList>
    </citation>
    <scope>NUCLEOTIDE SEQUENCE [LARGE SCALE GENOMIC DNA]</scope>
    <source>
        <strain evidence="9">DSM 17935</strain>
    </source>
</reference>
<dbReference type="InterPro" id="IPR009012">
    <property type="entry name" value="GrpE_head"/>
</dbReference>
<organism evidence="8 9">
    <name type="scientific">Rhodobium gokarnense</name>
    <dbReference type="NCBI Taxonomy" id="364296"/>
    <lineage>
        <taxon>Bacteria</taxon>
        <taxon>Pseudomonadati</taxon>
        <taxon>Pseudomonadota</taxon>
        <taxon>Alphaproteobacteria</taxon>
        <taxon>Hyphomicrobiales</taxon>
        <taxon>Rhodobiaceae</taxon>
        <taxon>Rhodobium</taxon>
    </lineage>
</organism>
<comment type="subcellular location">
    <subcellularLocation>
        <location evidence="4">Cytoplasm</location>
    </subcellularLocation>
</comment>
<accession>A0ABT3HEG5</accession>
<evidence type="ECO:0000256" key="6">
    <source>
        <dbReference type="RuleBase" id="RU004478"/>
    </source>
</evidence>
<dbReference type="Proteomes" id="UP001209755">
    <property type="component" value="Unassembled WGS sequence"/>
</dbReference>
<dbReference type="PANTHER" id="PTHR21237:SF23">
    <property type="entry name" value="GRPE PROTEIN HOMOLOG, MITOCHONDRIAL"/>
    <property type="match status" value="1"/>
</dbReference>
<feature type="region of interest" description="Disordered" evidence="7">
    <location>
        <begin position="178"/>
        <end position="226"/>
    </location>
</feature>
<keyword evidence="9" id="KW-1185">Reference proteome</keyword>